<feature type="region of interest" description="Disordered" evidence="1">
    <location>
        <begin position="1"/>
        <end position="25"/>
    </location>
</feature>
<protein>
    <submittedName>
        <fullName evidence="2">Uncharacterized protein</fullName>
    </submittedName>
</protein>
<organism evidence="2 3">
    <name type="scientific">Mesorhizobium escarrei</name>
    <dbReference type="NCBI Taxonomy" id="666018"/>
    <lineage>
        <taxon>Bacteria</taxon>
        <taxon>Pseudomonadati</taxon>
        <taxon>Pseudomonadota</taxon>
        <taxon>Alphaproteobacteria</taxon>
        <taxon>Hyphomicrobiales</taxon>
        <taxon>Phyllobacteriaceae</taxon>
        <taxon>Mesorhizobium</taxon>
    </lineage>
</organism>
<evidence type="ECO:0000256" key="1">
    <source>
        <dbReference type="SAM" id="MobiDB-lite"/>
    </source>
</evidence>
<name>A0ABN8K9X0_9HYPH</name>
<evidence type="ECO:0000313" key="2">
    <source>
        <dbReference type="EMBL" id="CAH2407056.1"/>
    </source>
</evidence>
<dbReference type="EMBL" id="CAKXZT010000152">
    <property type="protein sequence ID" value="CAH2407056.1"/>
    <property type="molecule type" value="Genomic_DNA"/>
</dbReference>
<accession>A0ABN8K9X0</accession>
<evidence type="ECO:0000313" key="3">
    <source>
        <dbReference type="Proteomes" id="UP001153050"/>
    </source>
</evidence>
<keyword evidence="3" id="KW-1185">Reference proteome</keyword>
<dbReference type="Proteomes" id="UP001153050">
    <property type="component" value="Unassembled WGS sequence"/>
</dbReference>
<proteinExistence type="predicted"/>
<reference evidence="2 3" key="1">
    <citation type="submission" date="2022-03" db="EMBL/GenBank/DDBJ databases">
        <authorList>
            <person name="Brunel B."/>
        </authorList>
    </citation>
    <scope>NUCLEOTIDE SEQUENCE [LARGE SCALE GENOMIC DNA]</scope>
    <source>
        <strain evidence="2">STM5069sample</strain>
    </source>
</reference>
<gene>
    <name evidence="2" type="ORF">MES5069_550116</name>
</gene>
<feature type="compositionally biased region" description="Pro residues" evidence="1">
    <location>
        <begin position="1"/>
        <end position="19"/>
    </location>
</feature>
<comment type="caution">
    <text evidence="2">The sequence shown here is derived from an EMBL/GenBank/DDBJ whole genome shotgun (WGS) entry which is preliminary data.</text>
</comment>
<feature type="region of interest" description="Disordered" evidence="1">
    <location>
        <begin position="47"/>
        <end position="87"/>
    </location>
</feature>
<sequence>MPLSRPPLLPRPLTPPFPNLSPGGGINRGSNIDVIFFGCYAQVSQLSRAREVRRQPRHKHDRQDKGDQQAQADNPGFHLLIRVPHRS</sequence>